<comment type="cofactor">
    <cofactor evidence="1 9">
        <name>Mg(2+)</name>
        <dbReference type="ChEBI" id="CHEBI:18420"/>
    </cofactor>
</comment>
<keyword evidence="4 9" id="KW-0479">Metal-binding</keyword>
<dbReference type="SUPFAM" id="SSF143430">
    <property type="entry name" value="TTP0101/SSO1404-like"/>
    <property type="match status" value="1"/>
</dbReference>
<dbReference type="GO" id="GO:0051607">
    <property type="term" value="P:defense response to virus"/>
    <property type="evidence" value="ECO:0007669"/>
    <property type="project" value="UniProtKB-UniRule"/>
</dbReference>
<dbReference type="AlphaFoldDB" id="A0A832I8V7"/>
<dbReference type="InterPro" id="IPR019199">
    <property type="entry name" value="Virulence_VapD/CRISPR_Cas2"/>
</dbReference>
<dbReference type="EMBL" id="DTKQ01000037">
    <property type="protein sequence ID" value="HGZ79358.1"/>
    <property type="molecule type" value="Genomic_DNA"/>
</dbReference>
<evidence type="ECO:0000256" key="1">
    <source>
        <dbReference type="ARBA" id="ARBA00001946"/>
    </source>
</evidence>
<evidence type="ECO:0000256" key="2">
    <source>
        <dbReference type="ARBA" id="ARBA00009959"/>
    </source>
</evidence>
<evidence type="ECO:0000256" key="7">
    <source>
        <dbReference type="ARBA" id="ARBA00022842"/>
    </source>
</evidence>
<keyword evidence="6 9" id="KW-0378">Hydrolase</keyword>
<feature type="binding site" evidence="9">
    <location>
        <position position="8"/>
    </location>
    <ligand>
        <name>Mg(2+)</name>
        <dbReference type="ChEBI" id="CHEBI:18420"/>
        <note>catalytic</note>
    </ligand>
</feature>
<reference evidence="11" key="1">
    <citation type="journal article" date="2020" name="mSystems">
        <title>Genome- and Community-Level Interaction Insights into Carbon Utilization and Element Cycling Functions of Hydrothermarchaeota in Hydrothermal Sediment.</title>
        <authorList>
            <person name="Zhou Z."/>
            <person name="Liu Y."/>
            <person name="Xu W."/>
            <person name="Pan J."/>
            <person name="Luo Z.H."/>
            <person name="Li M."/>
        </authorList>
    </citation>
    <scope>NUCLEOTIDE SEQUENCE [LARGE SCALE GENOMIC DNA]</scope>
    <source>
        <strain evidence="11">SpSt-86</strain>
    </source>
</reference>
<evidence type="ECO:0000256" key="5">
    <source>
        <dbReference type="ARBA" id="ARBA00022759"/>
    </source>
</evidence>
<comment type="function">
    <text evidence="9">CRISPR (clustered regularly interspaced short palindromic repeat), is an adaptive immune system that provides protection against mobile genetic elements (viruses, transposable elements and conjugative plasmids). CRISPR clusters contain sequences complementary to antecedent mobile elements and target invading nucleic acids. CRISPR clusters are transcribed and processed into CRISPR RNA (crRNA). Functions as a ssRNA-specific endoribonuclease. Involved in the integration of spacer DNA into the CRISPR cassette.</text>
</comment>
<dbReference type="Pfam" id="PF09827">
    <property type="entry name" value="CRISPR_Cas2"/>
    <property type="match status" value="1"/>
</dbReference>
<evidence type="ECO:0000313" key="11">
    <source>
        <dbReference type="EMBL" id="HGZ79358.1"/>
    </source>
</evidence>
<keyword evidence="5 9" id="KW-0255">Endonuclease</keyword>
<protein>
    <recommendedName>
        <fullName evidence="9">CRISPR-associated endoribonuclease Cas2</fullName>
        <ecNumber evidence="9">3.1.-.-</ecNumber>
    </recommendedName>
</protein>
<dbReference type="PANTHER" id="PTHR34405:SF3">
    <property type="entry name" value="CRISPR-ASSOCIATED ENDORIBONUCLEASE CAS2 3"/>
    <property type="match status" value="1"/>
</dbReference>
<dbReference type="HAMAP" id="MF_01471">
    <property type="entry name" value="Cas2"/>
    <property type="match status" value="1"/>
</dbReference>
<evidence type="ECO:0000256" key="4">
    <source>
        <dbReference type="ARBA" id="ARBA00022723"/>
    </source>
</evidence>
<gene>
    <name evidence="9 11" type="primary">cas2</name>
    <name evidence="11" type="ORF">ENW55_05190</name>
</gene>
<dbReference type="EC" id="3.1.-.-" evidence="9"/>
<dbReference type="InterPro" id="IPR021127">
    <property type="entry name" value="CRISPR_associated_Cas2"/>
</dbReference>
<keyword evidence="3 9" id="KW-0540">Nuclease</keyword>
<dbReference type="NCBIfam" id="TIGR01573">
    <property type="entry name" value="cas2"/>
    <property type="match status" value="1"/>
</dbReference>
<dbReference type="CDD" id="cd09725">
    <property type="entry name" value="Cas2_I_II_III"/>
    <property type="match status" value="1"/>
</dbReference>
<accession>A0A832I8V7</accession>
<organism evidence="11">
    <name type="scientific">Pseudothermotoga hypogea</name>
    <dbReference type="NCBI Taxonomy" id="57487"/>
    <lineage>
        <taxon>Bacteria</taxon>
        <taxon>Thermotogati</taxon>
        <taxon>Thermotogota</taxon>
        <taxon>Thermotogae</taxon>
        <taxon>Thermotogales</taxon>
        <taxon>Thermotogaceae</taxon>
        <taxon>Pseudothermotoga</taxon>
    </lineage>
</organism>
<evidence type="ECO:0000256" key="3">
    <source>
        <dbReference type="ARBA" id="ARBA00022722"/>
    </source>
</evidence>
<keyword evidence="7 9" id="KW-0460">Magnesium</keyword>
<dbReference type="Gene3D" id="3.30.70.240">
    <property type="match status" value="1"/>
</dbReference>
<dbReference type="GO" id="GO:0004521">
    <property type="term" value="F:RNA endonuclease activity"/>
    <property type="evidence" value="ECO:0007669"/>
    <property type="project" value="UniProtKB-UniRule"/>
</dbReference>
<dbReference type="PIRSF" id="PIRSF032582">
    <property type="entry name" value="Cas2"/>
    <property type="match status" value="1"/>
</dbReference>
<dbReference type="PANTHER" id="PTHR34405">
    <property type="entry name" value="CRISPR-ASSOCIATED ENDORIBONUCLEASE CAS2"/>
    <property type="match status" value="1"/>
</dbReference>
<evidence type="ECO:0000256" key="8">
    <source>
        <dbReference type="ARBA" id="ARBA00023118"/>
    </source>
</evidence>
<dbReference type="GO" id="GO:0046872">
    <property type="term" value="F:metal ion binding"/>
    <property type="evidence" value="ECO:0007669"/>
    <property type="project" value="UniProtKB-UniRule"/>
</dbReference>
<comment type="similarity">
    <text evidence="2 9 10">Belongs to the CRISPR-associated endoribonuclease Cas2 protein family.</text>
</comment>
<dbReference type="GO" id="GO:0016787">
    <property type="term" value="F:hydrolase activity"/>
    <property type="evidence" value="ECO:0007669"/>
    <property type="project" value="UniProtKB-KW"/>
</dbReference>
<evidence type="ECO:0000256" key="9">
    <source>
        <dbReference type="HAMAP-Rule" id="MF_01471"/>
    </source>
</evidence>
<dbReference type="GO" id="GO:0043571">
    <property type="term" value="P:maintenance of CRISPR repeat elements"/>
    <property type="evidence" value="ECO:0007669"/>
    <property type="project" value="UniProtKB-UniRule"/>
</dbReference>
<proteinExistence type="inferred from homology"/>
<name>A0A832I8V7_9THEM</name>
<comment type="subunit">
    <text evidence="9">Homodimer, forms a heterotetramer with a Cas1 homodimer.</text>
</comment>
<keyword evidence="8 9" id="KW-0051">Antiviral defense</keyword>
<evidence type="ECO:0000256" key="6">
    <source>
        <dbReference type="ARBA" id="ARBA00022801"/>
    </source>
</evidence>
<evidence type="ECO:0000256" key="10">
    <source>
        <dbReference type="PIRNR" id="PIRNR032582"/>
    </source>
</evidence>
<sequence length="92" mass="10837">MLYVVSYDVVDDRRRNKLADFLENFGVRVQYSVFEVELKEKEYNVMVKGIKKRIKPEEDTVRIYPIAKELKDAIMTIGLDKGQYFKSDVIVV</sequence>
<comment type="caution">
    <text evidence="11">The sequence shown here is derived from an EMBL/GenBank/DDBJ whole genome shotgun (WGS) entry which is preliminary data.</text>
</comment>